<dbReference type="GO" id="GO:0030246">
    <property type="term" value="F:carbohydrate binding"/>
    <property type="evidence" value="ECO:0007669"/>
    <property type="project" value="UniProtKB-ARBA"/>
</dbReference>
<evidence type="ECO:0000259" key="4">
    <source>
        <dbReference type="Pfam" id="PF13407"/>
    </source>
</evidence>
<dbReference type="Pfam" id="PF13407">
    <property type="entry name" value="Peripla_BP_4"/>
    <property type="match status" value="1"/>
</dbReference>
<organism evidence="5">
    <name type="scientific">marine sediment metagenome</name>
    <dbReference type="NCBI Taxonomy" id="412755"/>
    <lineage>
        <taxon>unclassified sequences</taxon>
        <taxon>metagenomes</taxon>
        <taxon>ecological metagenomes</taxon>
    </lineage>
</organism>
<comment type="caution">
    <text evidence="5">The sequence shown here is derived from an EMBL/GenBank/DDBJ whole genome shotgun (WGS) entry which is preliminary data.</text>
</comment>
<evidence type="ECO:0000256" key="1">
    <source>
        <dbReference type="ARBA" id="ARBA00004196"/>
    </source>
</evidence>
<dbReference type="InterPro" id="IPR025997">
    <property type="entry name" value="SBP_2_dom"/>
</dbReference>
<keyword evidence="3" id="KW-0732">Signal</keyword>
<feature type="domain" description="Periplasmic binding protein" evidence="4">
    <location>
        <begin position="4"/>
        <end position="239"/>
    </location>
</feature>
<reference evidence="5" key="1">
    <citation type="journal article" date="2014" name="Front. Microbiol.">
        <title>High frequency of phylogenetically diverse reductive dehalogenase-homologous genes in deep subseafloor sedimentary metagenomes.</title>
        <authorList>
            <person name="Kawai M."/>
            <person name="Futagami T."/>
            <person name="Toyoda A."/>
            <person name="Takaki Y."/>
            <person name="Nishi S."/>
            <person name="Hori S."/>
            <person name="Arai W."/>
            <person name="Tsubouchi T."/>
            <person name="Morono Y."/>
            <person name="Uchiyama I."/>
            <person name="Ito T."/>
            <person name="Fujiyama A."/>
            <person name="Inagaki F."/>
            <person name="Takami H."/>
        </authorList>
    </citation>
    <scope>NUCLEOTIDE SEQUENCE</scope>
    <source>
        <strain evidence="5">Expedition CK06-06</strain>
    </source>
</reference>
<dbReference type="GO" id="GO:0030313">
    <property type="term" value="C:cell envelope"/>
    <property type="evidence" value="ECO:0007669"/>
    <property type="project" value="UniProtKB-SubCell"/>
</dbReference>
<gene>
    <name evidence="5" type="ORF">S06H3_20893</name>
</gene>
<accession>X1K6F5</accession>
<dbReference type="EMBL" id="BARV01010886">
    <property type="protein sequence ID" value="GAI02587.1"/>
    <property type="molecule type" value="Genomic_DNA"/>
</dbReference>
<evidence type="ECO:0000256" key="3">
    <source>
        <dbReference type="ARBA" id="ARBA00022729"/>
    </source>
</evidence>
<sequence>MKPIKPALEKAIEAGVCVVLVNLLQTAEYADPDITSYIGFDNYIAGQISAYATVDYLGGPGCLGSNKTESPPVDSYLGIDWYKSLYLSKNNIEVAGNVIIIEGVPGSFTSTERLKGFRNVVDKFPNIVIKGIYPGYWNPQKASGITEKILNEYKEDEVDVIWAACNDMAFGVIDILEQNGRLNQERHPDAQGMAVITNDGTPKSLKMIEQGRLVAETWHGFPEWGWHGVEFATKTAQGQSVPVSHDIVPRIEFSGNITQFFPYPKL</sequence>
<protein>
    <recommendedName>
        <fullName evidence="4">Periplasmic binding protein domain-containing protein</fullName>
    </recommendedName>
</protein>
<dbReference type="AlphaFoldDB" id="X1K6F5"/>
<dbReference type="PANTHER" id="PTHR46847:SF1">
    <property type="entry name" value="D-ALLOSE-BINDING PERIPLASMIC PROTEIN-RELATED"/>
    <property type="match status" value="1"/>
</dbReference>
<name>X1K6F5_9ZZZZ</name>
<comment type="similarity">
    <text evidence="2">Belongs to the bacterial solute-binding protein 2 family.</text>
</comment>
<comment type="subcellular location">
    <subcellularLocation>
        <location evidence="1">Cell envelope</location>
    </subcellularLocation>
</comment>
<dbReference type="Gene3D" id="3.40.50.2300">
    <property type="match status" value="2"/>
</dbReference>
<proteinExistence type="inferred from homology"/>
<dbReference type="CDD" id="cd01536">
    <property type="entry name" value="PBP1_ABC_sugar_binding-like"/>
    <property type="match status" value="1"/>
</dbReference>
<dbReference type="PANTHER" id="PTHR46847">
    <property type="entry name" value="D-ALLOSE-BINDING PERIPLASMIC PROTEIN-RELATED"/>
    <property type="match status" value="1"/>
</dbReference>
<dbReference type="InterPro" id="IPR028082">
    <property type="entry name" value="Peripla_BP_I"/>
</dbReference>
<evidence type="ECO:0000313" key="5">
    <source>
        <dbReference type="EMBL" id="GAI02587.1"/>
    </source>
</evidence>
<evidence type="ECO:0000256" key="2">
    <source>
        <dbReference type="ARBA" id="ARBA00007639"/>
    </source>
</evidence>
<feature type="non-terminal residue" evidence="5">
    <location>
        <position position="266"/>
    </location>
</feature>
<dbReference type="SUPFAM" id="SSF53822">
    <property type="entry name" value="Periplasmic binding protein-like I"/>
    <property type="match status" value="1"/>
</dbReference>